<gene>
    <name evidence="2" type="ORF">GCM10023332_00850</name>
</gene>
<keyword evidence="3" id="KW-1185">Reference proteome</keyword>
<organism evidence="2 3">
    <name type="scientific">Luteimonas vadosa</name>
    <dbReference type="NCBI Taxonomy" id="1165507"/>
    <lineage>
        <taxon>Bacteria</taxon>
        <taxon>Pseudomonadati</taxon>
        <taxon>Pseudomonadota</taxon>
        <taxon>Gammaproteobacteria</taxon>
        <taxon>Lysobacterales</taxon>
        <taxon>Lysobacteraceae</taxon>
        <taxon>Luteimonas</taxon>
    </lineage>
</organism>
<dbReference type="EMBL" id="BAABJY010000001">
    <property type="protein sequence ID" value="GAA4853642.1"/>
    <property type="molecule type" value="Genomic_DNA"/>
</dbReference>
<dbReference type="InterPro" id="IPR029068">
    <property type="entry name" value="Glyas_Bleomycin-R_OHBP_Dase"/>
</dbReference>
<dbReference type="PROSITE" id="PS51819">
    <property type="entry name" value="VOC"/>
    <property type="match status" value="1"/>
</dbReference>
<dbReference type="Pfam" id="PF00903">
    <property type="entry name" value="Glyoxalase"/>
    <property type="match status" value="1"/>
</dbReference>
<reference evidence="3" key="1">
    <citation type="journal article" date="2019" name="Int. J. Syst. Evol. Microbiol.">
        <title>The Global Catalogue of Microorganisms (GCM) 10K type strain sequencing project: providing services to taxonomists for standard genome sequencing and annotation.</title>
        <authorList>
            <consortium name="The Broad Institute Genomics Platform"/>
            <consortium name="The Broad Institute Genome Sequencing Center for Infectious Disease"/>
            <person name="Wu L."/>
            <person name="Ma J."/>
        </authorList>
    </citation>
    <scope>NUCLEOTIDE SEQUENCE [LARGE SCALE GENOMIC DNA]</scope>
    <source>
        <strain evidence="3">JCM 18392</strain>
    </source>
</reference>
<protein>
    <recommendedName>
        <fullName evidence="1">VOC domain-containing protein</fullName>
    </recommendedName>
</protein>
<name>A0ABP9DS86_9GAMM</name>
<dbReference type="SUPFAM" id="SSF54593">
    <property type="entry name" value="Glyoxalase/Bleomycin resistance protein/Dihydroxybiphenyl dioxygenase"/>
    <property type="match status" value="1"/>
</dbReference>
<dbReference type="InterPro" id="IPR004360">
    <property type="entry name" value="Glyas_Fos-R_dOase_dom"/>
</dbReference>
<evidence type="ECO:0000259" key="1">
    <source>
        <dbReference type="PROSITE" id="PS51819"/>
    </source>
</evidence>
<accession>A0ABP9DS86</accession>
<evidence type="ECO:0000313" key="3">
    <source>
        <dbReference type="Proteomes" id="UP001501323"/>
    </source>
</evidence>
<dbReference type="RefSeq" id="WP_345293532.1">
    <property type="nucleotide sequence ID" value="NZ_BAABJY010000001.1"/>
</dbReference>
<feature type="domain" description="VOC" evidence="1">
    <location>
        <begin position="8"/>
        <end position="121"/>
    </location>
</feature>
<sequence length="124" mass="13667">MKPSFAPGRNIAMKVPEHEYDRTVAFYRDVLGFEQLFDGEDATADGIGFAFGDKVLWLDRVAGLSQAELWLEVVTDDVEQAAAYLERSGCARRDGIEPLPEGMAAFWISSPANIIHLVCDGDDT</sequence>
<comment type="caution">
    <text evidence="2">The sequence shown here is derived from an EMBL/GenBank/DDBJ whole genome shotgun (WGS) entry which is preliminary data.</text>
</comment>
<dbReference type="InterPro" id="IPR037523">
    <property type="entry name" value="VOC_core"/>
</dbReference>
<proteinExistence type="predicted"/>
<dbReference type="Gene3D" id="3.10.180.10">
    <property type="entry name" value="2,3-Dihydroxybiphenyl 1,2-Dioxygenase, domain 1"/>
    <property type="match status" value="1"/>
</dbReference>
<evidence type="ECO:0000313" key="2">
    <source>
        <dbReference type="EMBL" id="GAA4853642.1"/>
    </source>
</evidence>
<dbReference type="Proteomes" id="UP001501323">
    <property type="component" value="Unassembled WGS sequence"/>
</dbReference>